<dbReference type="EMBL" id="QVFU01000098">
    <property type="protein sequence ID" value="RFS40534.1"/>
    <property type="molecule type" value="Genomic_DNA"/>
</dbReference>
<dbReference type="InterPro" id="IPR047187">
    <property type="entry name" value="SF1_C_Upf1"/>
</dbReference>
<dbReference type="Proteomes" id="UP000262621">
    <property type="component" value="Unassembled WGS sequence"/>
</dbReference>
<comment type="caution">
    <text evidence="7">The sequence shown here is derived from an EMBL/GenBank/DDBJ whole genome shotgun (WGS) entry which is preliminary data.</text>
</comment>
<protein>
    <recommendedName>
        <fullName evidence="6">Protein kinase domain-containing protein</fullName>
    </recommendedName>
</protein>
<dbReference type="SUPFAM" id="SSF52540">
    <property type="entry name" value="P-loop containing nucleoside triphosphate hydrolases"/>
    <property type="match status" value="1"/>
</dbReference>
<dbReference type="AlphaFoldDB" id="A0A372FQW0"/>
<evidence type="ECO:0000259" key="6">
    <source>
        <dbReference type="PROSITE" id="PS50011"/>
    </source>
</evidence>
<dbReference type="InterPro" id="IPR000719">
    <property type="entry name" value="Prot_kinase_dom"/>
</dbReference>
<dbReference type="CDD" id="cd18808">
    <property type="entry name" value="SF1_C_Upf1"/>
    <property type="match status" value="1"/>
</dbReference>
<dbReference type="Pfam" id="PF13086">
    <property type="entry name" value="AAA_11"/>
    <property type="match status" value="1"/>
</dbReference>
<keyword evidence="4" id="KW-0347">Helicase</keyword>
<dbReference type="InterPro" id="IPR041677">
    <property type="entry name" value="DNA2/NAM7_AAA_11"/>
</dbReference>
<dbReference type="InterPro" id="IPR050534">
    <property type="entry name" value="Coronavir_polyprotein_1ab"/>
</dbReference>
<keyword evidence="3" id="KW-0378">Hydrolase</keyword>
<dbReference type="Pfam" id="PF13087">
    <property type="entry name" value="AAA_12"/>
    <property type="match status" value="1"/>
</dbReference>
<accession>A0A372FQW0</accession>
<dbReference type="GO" id="GO:0016787">
    <property type="term" value="F:hydrolase activity"/>
    <property type="evidence" value="ECO:0007669"/>
    <property type="project" value="UniProtKB-KW"/>
</dbReference>
<evidence type="ECO:0000313" key="8">
    <source>
        <dbReference type="Proteomes" id="UP000262621"/>
    </source>
</evidence>
<dbReference type="PANTHER" id="PTHR43788">
    <property type="entry name" value="DNA2/NAM7 HELICASE FAMILY MEMBER"/>
    <property type="match status" value="1"/>
</dbReference>
<keyword evidence="2" id="KW-0547">Nucleotide-binding</keyword>
<evidence type="ECO:0000256" key="5">
    <source>
        <dbReference type="ARBA" id="ARBA00022840"/>
    </source>
</evidence>
<evidence type="ECO:0000256" key="3">
    <source>
        <dbReference type="ARBA" id="ARBA00022801"/>
    </source>
</evidence>
<dbReference type="GO" id="GO:0005524">
    <property type="term" value="F:ATP binding"/>
    <property type="evidence" value="ECO:0007669"/>
    <property type="project" value="UniProtKB-KW"/>
</dbReference>
<evidence type="ECO:0000256" key="1">
    <source>
        <dbReference type="ARBA" id="ARBA00007913"/>
    </source>
</evidence>
<dbReference type="CDD" id="cd14014">
    <property type="entry name" value="STKc_PknB_like"/>
    <property type="match status" value="1"/>
</dbReference>
<dbReference type="GO" id="GO:0043139">
    <property type="term" value="F:5'-3' DNA helicase activity"/>
    <property type="evidence" value="ECO:0007669"/>
    <property type="project" value="TreeGrafter"/>
</dbReference>
<name>A0A372FQW0_9ACTN</name>
<dbReference type="InterPro" id="IPR027417">
    <property type="entry name" value="P-loop_NTPase"/>
</dbReference>
<reference evidence="7 8" key="1">
    <citation type="submission" date="2018-08" db="EMBL/GenBank/DDBJ databases">
        <title>Verrucosispora craniellae sp. nov., isolated from a marine sponge in the South China Sea.</title>
        <authorList>
            <person name="Li L."/>
            <person name="Lin H.W."/>
        </authorList>
    </citation>
    <scope>NUCLEOTIDE SEQUENCE [LARGE SCALE GENOMIC DNA]</scope>
    <source>
        <strain evidence="7 8">LHW63014</strain>
    </source>
</reference>
<dbReference type="SMART" id="SM00220">
    <property type="entry name" value="S_TKc"/>
    <property type="match status" value="1"/>
</dbReference>
<evidence type="ECO:0000313" key="7">
    <source>
        <dbReference type="EMBL" id="RFS40534.1"/>
    </source>
</evidence>
<sequence length="1168" mass="128131">MPALPEGLGCRSAFSSAGSVVQYPERPVRTNRSFLEGAWAVRLIAGRYAEIANTRRVGGQAEVFEAADLHQGGRHVAVKLVPATSDEIYRIYFERETAAHHKLDHPNIVSLLDSGTDHGAGVYYVVLSWVPVSLQNWLVATAPETPGWDDVAEVVALPLASALAHAHSMAVLHRDIKPSNVLWDGEKPLIADFALSKIKDQLAGATDATVAGMTSAPWAPPDLASRGSTRFDVYSLAATLLQCVTGWELRDLPDIARALDEADLPPAVLALLRRCLSVDAAKRPADGQQFYLELQAIQAARSENWHDQKVLSFELSGTARRSLEEAGEGRSADNVIAGLLGAATYVLPRLKNIAGRMVLTADEFRLVGDQVELVLVFKNRHQLLCTRAEIKDFDELERWRHKDEAVVLDSRDLTWTTLRSTNPQRAAAAADELRLLLEKAVQDAGDRHSDTFKQARLTNWSQLIEAKEALEKRLEEPITYTRVSRDGVLFDVQTTTPLTGAFLDQERMARPVDEPAMRGVAVTIAEVDGTDITVRATRPGVDLPFHGVLVRDRTPSQAAIRRQKTALAALRDGSSARPHLRELVLDPSVASAPEPVAFEPLRPDFDDDKKIAVAHALGSPDLFLVQGPPGTGKTSFIAELVHQHLAARPGDKVLLVSQMHVAIDNAVTRLYRSGVTSVVRLSSRDDNVDPDAAHLLLSNKLRAWADEIRARARAGMAALADREGLQVDHLSLALLVEEALATLRQKTEIAELLGPLDDDDRLDNEDLSEERAELLADYLRAVERADTAAAEVRTAARALEVTVPDDLGEPELEKLVAGLLDAPGAGPRLRELLRTQGDWLASLNDPQTAEPMFLPTQSVVAGTCMGFLANPHIQNMQFDLCIIDEASRATAPELLVPMTRAKRWVMVGDTKQLPPMVEEVFEHRDLVETFDLDKMFLTSSLFDILLGEAPPACTASLVTQHRMAQPIGELISQVFYSGTLVHDPVPVLAPESVNDSDRLVWFSTSRRTNRHEDARHAGSASTSNKLEAKKVAGLVARLDTDVRAGKYARTDGGKLEVLILTGYRRQCTEIERALRRLTLRHVTVQVKTVDAVQGREADVVIFSVTRSNLSGELGFLADRYEGRVNVALSRARELLWIVGDSEFCSSKQGPLNRVLTHITTTGGRVQYL</sequence>
<proteinExistence type="inferred from homology"/>
<dbReference type="InterPro" id="IPR041679">
    <property type="entry name" value="DNA2/NAM7-like_C"/>
</dbReference>
<dbReference type="PROSITE" id="PS50011">
    <property type="entry name" value="PROTEIN_KINASE_DOM"/>
    <property type="match status" value="1"/>
</dbReference>
<dbReference type="InterPro" id="IPR011009">
    <property type="entry name" value="Kinase-like_dom_sf"/>
</dbReference>
<keyword evidence="8" id="KW-1185">Reference proteome</keyword>
<dbReference type="Gene3D" id="3.30.200.20">
    <property type="entry name" value="Phosphorylase Kinase, domain 1"/>
    <property type="match status" value="1"/>
</dbReference>
<organism evidence="7 8">
    <name type="scientific">Micromonospora craniellae</name>
    <dbReference type="NCBI Taxonomy" id="2294034"/>
    <lineage>
        <taxon>Bacteria</taxon>
        <taxon>Bacillati</taxon>
        <taxon>Actinomycetota</taxon>
        <taxon>Actinomycetes</taxon>
        <taxon>Micromonosporales</taxon>
        <taxon>Micromonosporaceae</taxon>
        <taxon>Micromonospora</taxon>
    </lineage>
</organism>
<comment type="similarity">
    <text evidence="1">Belongs to the DNA2/NAM7 helicase family.</text>
</comment>
<feature type="domain" description="Protein kinase" evidence="6">
    <location>
        <begin position="49"/>
        <end position="297"/>
    </location>
</feature>
<dbReference type="Gene3D" id="1.10.510.10">
    <property type="entry name" value="Transferase(Phosphotransferase) domain 1"/>
    <property type="match status" value="1"/>
</dbReference>
<evidence type="ECO:0000256" key="4">
    <source>
        <dbReference type="ARBA" id="ARBA00022806"/>
    </source>
</evidence>
<dbReference type="PANTHER" id="PTHR43788:SF16">
    <property type="entry name" value="HELICASE WITH ZINC FINGER 2"/>
    <property type="match status" value="1"/>
</dbReference>
<evidence type="ECO:0000256" key="2">
    <source>
        <dbReference type="ARBA" id="ARBA00022741"/>
    </source>
</evidence>
<dbReference type="Gene3D" id="3.40.50.300">
    <property type="entry name" value="P-loop containing nucleotide triphosphate hydrolases"/>
    <property type="match status" value="2"/>
</dbReference>
<dbReference type="GO" id="GO:0004672">
    <property type="term" value="F:protein kinase activity"/>
    <property type="evidence" value="ECO:0007669"/>
    <property type="project" value="InterPro"/>
</dbReference>
<dbReference type="Pfam" id="PF00069">
    <property type="entry name" value="Pkinase"/>
    <property type="match status" value="1"/>
</dbReference>
<gene>
    <name evidence="7" type="ORF">D0Q02_30210</name>
</gene>
<keyword evidence="5" id="KW-0067">ATP-binding</keyword>
<dbReference type="SUPFAM" id="SSF56112">
    <property type="entry name" value="Protein kinase-like (PK-like)"/>
    <property type="match status" value="1"/>
</dbReference>